<keyword evidence="1" id="KW-0812">Transmembrane</keyword>
<evidence type="ECO:0000256" key="1">
    <source>
        <dbReference type="SAM" id="Phobius"/>
    </source>
</evidence>
<feature type="transmembrane region" description="Helical" evidence="1">
    <location>
        <begin position="47"/>
        <end position="65"/>
    </location>
</feature>
<dbReference type="RefSeq" id="WP_067482577.1">
    <property type="nucleotide sequence ID" value="NZ_BJUG01000009.1"/>
</dbReference>
<keyword evidence="1" id="KW-0472">Membrane</keyword>
<reference evidence="2 5" key="2">
    <citation type="submission" date="2019-07" db="EMBL/GenBank/DDBJ databases">
        <title>Whole genome shotgun sequence of Enterococcus thailandicus NBRC 101867.</title>
        <authorList>
            <person name="Hosoyama A."/>
            <person name="Uohara A."/>
            <person name="Ohji S."/>
            <person name="Ichikawa N."/>
        </authorList>
    </citation>
    <scope>NUCLEOTIDE SEQUENCE [LARGE SCALE GENOMIC DNA]</scope>
    <source>
        <strain evidence="2 5">NBRC 101867</strain>
    </source>
</reference>
<evidence type="ECO:0000313" key="2">
    <source>
        <dbReference type="EMBL" id="GEK37511.1"/>
    </source>
</evidence>
<dbReference type="GeneID" id="77488478"/>
<protein>
    <submittedName>
        <fullName evidence="3">Uncharacterized protein</fullName>
    </submittedName>
</protein>
<evidence type="ECO:0000313" key="3">
    <source>
        <dbReference type="EMBL" id="OAQ55968.1"/>
    </source>
</evidence>
<keyword evidence="4" id="KW-1185">Reference proteome</keyword>
<dbReference type="AlphaFoldDB" id="A0A179ERU1"/>
<organism evidence="3 4">
    <name type="scientific">Enterococcus thailandicus</name>
    <dbReference type="NCBI Taxonomy" id="417368"/>
    <lineage>
        <taxon>Bacteria</taxon>
        <taxon>Bacillati</taxon>
        <taxon>Bacillota</taxon>
        <taxon>Bacilli</taxon>
        <taxon>Lactobacillales</taxon>
        <taxon>Enterococcaceae</taxon>
        <taxon>Enterococcus</taxon>
    </lineage>
</organism>
<comment type="caution">
    <text evidence="3">The sequence shown here is derived from an EMBL/GenBank/DDBJ whole genome shotgun (WGS) entry which is preliminary data.</text>
</comment>
<name>A0A179ERU1_ENTTH</name>
<sequence length="92" mass="11081">MQKKHTIFMISIAVLTIAHLFFSYFYIRMYGYFNLNGNLNSFLLVSNLFRIAFDLFIIICGFFALREEKMKFLPFYLLFFLVNLVLPFIFHL</sequence>
<proteinExistence type="predicted"/>
<feature type="transmembrane region" description="Helical" evidence="1">
    <location>
        <begin position="7"/>
        <end position="27"/>
    </location>
</feature>
<dbReference type="KEGG" id="eth:CK496_09855"/>
<dbReference type="Proteomes" id="UP000321361">
    <property type="component" value="Unassembled WGS sequence"/>
</dbReference>
<accession>A0A179ERU1</accession>
<evidence type="ECO:0000313" key="5">
    <source>
        <dbReference type="Proteomes" id="UP000321361"/>
    </source>
</evidence>
<evidence type="ECO:0000313" key="4">
    <source>
        <dbReference type="Proteomes" id="UP000078516"/>
    </source>
</evidence>
<dbReference type="EMBL" id="BJUG01000009">
    <property type="protein sequence ID" value="GEK37511.1"/>
    <property type="molecule type" value="Genomic_DNA"/>
</dbReference>
<gene>
    <name evidence="3" type="ORF">A6E74_04420</name>
    <name evidence="2" type="ORF">ETH01_17980</name>
</gene>
<feature type="transmembrane region" description="Helical" evidence="1">
    <location>
        <begin position="72"/>
        <end position="90"/>
    </location>
</feature>
<dbReference type="EMBL" id="LWMN01000011">
    <property type="protein sequence ID" value="OAQ55968.1"/>
    <property type="molecule type" value="Genomic_DNA"/>
</dbReference>
<reference evidence="3 4" key="1">
    <citation type="submission" date="2016-04" db="EMBL/GenBank/DDBJ databases">
        <title>Draft genome of an Enterococcus thailandicus strain isolated from bovine feces.</title>
        <authorList>
            <person name="Beukers A.G."/>
            <person name="Zaheer R."/>
            <person name="Goji N."/>
            <person name="Cook S.R."/>
            <person name="Amoako K."/>
            <person name="Chaves A.V."/>
            <person name="Ward M.P."/>
            <person name="Mcallister T.A."/>
        </authorList>
    </citation>
    <scope>NUCLEOTIDE SEQUENCE [LARGE SCALE GENOMIC DNA]</scope>
    <source>
        <strain evidence="3 4">F0711D 46</strain>
    </source>
</reference>
<keyword evidence="1" id="KW-1133">Transmembrane helix</keyword>
<dbReference type="Proteomes" id="UP000078516">
    <property type="component" value="Unassembled WGS sequence"/>
</dbReference>